<dbReference type="HOGENOM" id="CLU_092528_0_0_1"/>
<protein>
    <submittedName>
        <fullName evidence="2">Predicted protein</fullName>
    </submittedName>
</protein>
<dbReference type="Proteomes" id="UP000001194">
    <property type="component" value="Unassembled WGS sequence"/>
</dbReference>
<organism evidence="3">
    <name type="scientific">Laccaria bicolor (strain S238N-H82 / ATCC MYA-4686)</name>
    <name type="common">Bicoloured deceiver</name>
    <name type="synonym">Laccaria laccata var. bicolor</name>
    <dbReference type="NCBI Taxonomy" id="486041"/>
    <lineage>
        <taxon>Eukaryota</taxon>
        <taxon>Fungi</taxon>
        <taxon>Dikarya</taxon>
        <taxon>Basidiomycota</taxon>
        <taxon>Agaricomycotina</taxon>
        <taxon>Agaricomycetes</taxon>
        <taxon>Agaricomycetidae</taxon>
        <taxon>Agaricales</taxon>
        <taxon>Agaricineae</taxon>
        <taxon>Hydnangiaceae</taxon>
        <taxon>Laccaria</taxon>
    </lineage>
</organism>
<feature type="signal peptide" evidence="1">
    <location>
        <begin position="1"/>
        <end position="23"/>
    </location>
</feature>
<evidence type="ECO:0000256" key="1">
    <source>
        <dbReference type="SAM" id="SignalP"/>
    </source>
</evidence>
<gene>
    <name evidence="2" type="ORF">LACBIDRAFT_308437</name>
</gene>
<name>B0CWA1_LACBS</name>
<sequence length="217" mass="22915">MKSSAPHFQILLSALLCAPIVQAAILPRQGKTTMPDNTVVVAGTDNFCLVVPKDAHTNVGDSEYPGGETVYCSAKAKTSPLQGDLASNFWSNVEFVSKTGVNGQVFVQLTGCINAGTLDRINPDDAGGQYDSSGGDGGLGNPRDSVCTGCITFLLLRLFPLFGELTCLGRYNHYVELLEPRGPRACIRCCIDPGDCPVTMDTSGCPAVIPGNYFNCG</sequence>
<dbReference type="EMBL" id="DS547093">
    <property type="protein sequence ID" value="EDR13473.1"/>
    <property type="molecule type" value="Genomic_DNA"/>
</dbReference>
<proteinExistence type="predicted"/>
<feature type="chain" id="PRO_5002748953" evidence="1">
    <location>
        <begin position="24"/>
        <end position="217"/>
    </location>
</feature>
<dbReference type="KEGG" id="lbc:LACBIDRAFT_308437"/>
<keyword evidence="3" id="KW-1185">Reference proteome</keyword>
<dbReference type="GeneID" id="6071862"/>
<accession>B0CWA1</accession>
<dbReference type="OrthoDB" id="3044029at2759"/>
<keyword evidence="1" id="KW-0732">Signal</keyword>
<dbReference type="RefSeq" id="XP_001875971.1">
    <property type="nucleotide sequence ID" value="XM_001875936.1"/>
</dbReference>
<evidence type="ECO:0000313" key="2">
    <source>
        <dbReference type="EMBL" id="EDR13473.1"/>
    </source>
</evidence>
<evidence type="ECO:0000313" key="3">
    <source>
        <dbReference type="Proteomes" id="UP000001194"/>
    </source>
</evidence>
<reference evidence="2 3" key="1">
    <citation type="journal article" date="2008" name="Nature">
        <title>The genome of Laccaria bicolor provides insights into mycorrhizal symbiosis.</title>
        <authorList>
            <person name="Martin F."/>
            <person name="Aerts A."/>
            <person name="Ahren D."/>
            <person name="Brun A."/>
            <person name="Danchin E.G.J."/>
            <person name="Duchaussoy F."/>
            <person name="Gibon J."/>
            <person name="Kohler A."/>
            <person name="Lindquist E."/>
            <person name="Pereda V."/>
            <person name="Salamov A."/>
            <person name="Shapiro H.J."/>
            <person name="Wuyts J."/>
            <person name="Blaudez D."/>
            <person name="Buee M."/>
            <person name="Brokstein P."/>
            <person name="Canbaeck B."/>
            <person name="Cohen D."/>
            <person name="Courty P.E."/>
            <person name="Coutinho P.M."/>
            <person name="Delaruelle C."/>
            <person name="Detter J.C."/>
            <person name="Deveau A."/>
            <person name="DiFazio S."/>
            <person name="Duplessis S."/>
            <person name="Fraissinet-Tachet L."/>
            <person name="Lucic E."/>
            <person name="Frey-Klett P."/>
            <person name="Fourrey C."/>
            <person name="Feussner I."/>
            <person name="Gay G."/>
            <person name="Grimwood J."/>
            <person name="Hoegger P.J."/>
            <person name="Jain P."/>
            <person name="Kilaru S."/>
            <person name="Labbe J."/>
            <person name="Lin Y.C."/>
            <person name="Legue V."/>
            <person name="Le Tacon F."/>
            <person name="Marmeisse R."/>
            <person name="Melayah D."/>
            <person name="Montanini B."/>
            <person name="Muratet M."/>
            <person name="Nehls U."/>
            <person name="Niculita-Hirzel H."/>
            <person name="Oudot-Le Secq M.P."/>
            <person name="Peter M."/>
            <person name="Quesneville H."/>
            <person name="Rajashekar B."/>
            <person name="Reich M."/>
            <person name="Rouhier N."/>
            <person name="Schmutz J."/>
            <person name="Yin T."/>
            <person name="Chalot M."/>
            <person name="Henrissat B."/>
            <person name="Kuees U."/>
            <person name="Lucas S."/>
            <person name="Van de Peer Y."/>
            <person name="Podila G.K."/>
            <person name="Polle A."/>
            <person name="Pukkila P.J."/>
            <person name="Richardson P.M."/>
            <person name="Rouze P."/>
            <person name="Sanders I.R."/>
            <person name="Stajich J.E."/>
            <person name="Tunlid A."/>
            <person name="Tuskan G."/>
            <person name="Grigoriev I.V."/>
        </authorList>
    </citation>
    <scope>NUCLEOTIDE SEQUENCE [LARGE SCALE GENOMIC DNA]</scope>
    <source>
        <strain evidence="3">S238N-H82 / ATCC MYA-4686</strain>
    </source>
</reference>
<dbReference type="InParanoid" id="B0CWA1"/>
<dbReference type="AlphaFoldDB" id="B0CWA1"/>